<dbReference type="EMBL" id="FNDO01000011">
    <property type="protein sequence ID" value="SDH71666.1"/>
    <property type="molecule type" value="Genomic_DNA"/>
</dbReference>
<gene>
    <name evidence="1" type="ORF">SAMN05192582_101128</name>
</gene>
<evidence type="ECO:0000313" key="2">
    <source>
        <dbReference type="Proteomes" id="UP000181870"/>
    </source>
</evidence>
<dbReference type="AlphaFoldDB" id="A0A1G8EP23"/>
<evidence type="ECO:0000313" key="1">
    <source>
        <dbReference type="EMBL" id="SDH71666.1"/>
    </source>
</evidence>
<accession>A0A1G8EP23</accession>
<proteinExistence type="predicted"/>
<organism evidence="1 2">
    <name type="scientific">Bacteroides ovatus</name>
    <dbReference type="NCBI Taxonomy" id="28116"/>
    <lineage>
        <taxon>Bacteria</taxon>
        <taxon>Pseudomonadati</taxon>
        <taxon>Bacteroidota</taxon>
        <taxon>Bacteroidia</taxon>
        <taxon>Bacteroidales</taxon>
        <taxon>Bacteroidaceae</taxon>
        <taxon>Bacteroides</taxon>
    </lineage>
</organism>
<protein>
    <recommendedName>
        <fullName evidence="3">DUF4099 domain-containing protein</fullName>
    </recommendedName>
</protein>
<name>A0A1G8EP23_BACOV</name>
<reference evidence="2" key="1">
    <citation type="submission" date="2016-10" db="EMBL/GenBank/DDBJ databases">
        <authorList>
            <person name="Varghese N."/>
            <person name="Submissions S."/>
        </authorList>
    </citation>
    <scope>NUCLEOTIDE SEQUENCE [LARGE SCALE GENOMIC DNA]</scope>
    <source>
        <strain evidence="2">NLAE-zl-C57</strain>
    </source>
</reference>
<evidence type="ECO:0008006" key="3">
    <source>
        <dbReference type="Google" id="ProtNLM"/>
    </source>
</evidence>
<sequence>MSETTFSEQEMPYGILQQFGLTEEMITDLPEHALKGIFAGRRSPVLPVKVTNDQGEVITCRTRFCLMRNEEDKVDVIFIPQLIETDLSQFPEDKQKLLEAGHAIIEPMTTSEGREVMAFHQVDFETGQVLSVPTPVIGRNLQLICDHFHLSNAELSCLSNGKPLTVSIDDEPVTMGIDLDDLTGVRVSKGDELQWRSQPKKEWEKYNFGIYGCWTMDENGNLDYTPEEEYTDEMWNELNKKSESRKQQVTHKM</sequence>
<dbReference type="Proteomes" id="UP000181870">
    <property type="component" value="Unassembled WGS sequence"/>
</dbReference>
<dbReference type="RefSeq" id="WP_074636778.1">
    <property type="nucleotide sequence ID" value="NZ_FNDO01000011.1"/>
</dbReference>